<organism evidence="4 5">
    <name type="scientific">Helianthus annuus</name>
    <name type="common">Common sunflower</name>
    <dbReference type="NCBI Taxonomy" id="4232"/>
    <lineage>
        <taxon>Eukaryota</taxon>
        <taxon>Viridiplantae</taxon>
        <taxon>Streptophyta</taxon>
        <taxon>Embryophyta</taxon>
        <taxon>Tracheophyta</taxon>
        <taxon>Spermatophyta</taxon>
        <taxon>Magnoliopsida</taxon>
        <taxon>eudicotyledons</taxon>
        <taxon>Gunneridae</taxon>
        <taxon>Pentapetalae</taxon>
        <taxon>asterids</taxon>
        <taxon>campanulids</taxon>
        <taxon>Asterales</taxon>
        <taxon>Asteraceae</taxon>
        <taxon>Asteroideae</taxon>
        <taxon>Heliantheae alliance</taxon>
        <taxon>Heliantheae</taxon>
        <taxon>Helianthus</taxon>
    </lineage>
</organism>
<dbReference type="InterPro" id="IPR004087">
    <property type="entry name" value="KH_dom"/>
</dbReference>
<evidence type="ECO:0000256" key="2">
    <source>
        <dbReference type="PROSITE-ProRule" id="PRU00117"/>
    </source>
</evidence>
<evidence type="ECO:0000313" key="4">
    <source>
        <dbReference type="EMBL" id="OTG30213.1"/>
    </source>
</evidence>
<sequence>MLVFEKMVEKEPKICGGVEGSNKETTTCVVRLLLLSSQVGPLLGISGSVIKQLTSESTAQIRVLPRDKLLSCAFSTDELVQISGEVNAVRKALQSVSQQLLDHLTGDDDSFTADKSGSFHSFGIRQDAYPHFPHGEPLPAGPCDGGSGTFGGRFGPFTDMLTTGGPTSHNKYVQADDGPTLINNANSAVMAFPDAMTLSSVDIYRKKYDIIATVCLMTRF</sequence>
<accession>A0A251V4N1</accession>
<dbReference type="PANTHER" id="PTHR10288">
    <property type="entry name" value="KH DOMAIN CONTAINING RNA BINDING PROTEIN"/>
    <property type="match status" value="1"/>
</dbReference>
<evidence type="ECO:0000256" key="1">
    <source>
        <dbReference type="ARBA" id="ARBA00022737"/>
    </source>
</evidence>
<dbReference type="InterPro" id="IPR036612">
    <property type="entry name" value="KH_dom_type_1_sf"/>
</dbReference>
<keyword evidence="5" id="KW-1185">Reference proteome</keyword>
<feature type="domain" description="K Homology" evidence="3">
    <location>
        <begin position="26"/>
        <end position="101"/>
    </location>
</feature>
<dbReference type="EMBL" id="CM007892">
    <property type="protein sequence ID" value="OTG30213.1"/>
    <property type="molecule type" value="Genomic_DNA"/>
</dbReference>
<evidence type="ECO:0000313" key="5">
    <source>
        <dbReference type="Proteomes" id="UP000215914"/>
    </source>
</evidence>
<keyword evidence="2" id="KW-0694">RNA-binding</keyword>
<dbReference type="STRING" id="4232.A0A251V4N1"/>
<name>A0A251V4N1_HELAN</name>
<dbReference type="SMART" id="SM00322">
    <property type="entry name" value="KH"/>
    <property type="match status" value="1"/>
</dbReference>
<dbReference type="GO" id="GO:0003723">
    <property type="term" value="F:RNA binding"/>
    <property type="evidence" value="ECO:0007669"/>
    <property type="project" value="UniProtKB-UniRule"/>
</dbReference>
<dbReference type="Pfam" id="PF00013">
    <property type="entry name" value="KH_1"/>
    <property type="match status" value="1"/>
</dbReference>
<dbReference type="AlphaFoldDB" id="A0A251V4N1"/>
<protein>
    <submittedName>
        <fullName evidence="4">Putative K-like domain protein</fullName>
    </submittedName>
</protein>
<dbReference type="Gene3D" id="3.30.1370.10">
    <property type="entry name" value="K Homology domain, type 1"/>
    <property type="match status" value="1"/>
</dbReference>
<dbReference type="CDD" id="cd22460">
    <property type="entry name" value="KH-I_PEPPER_rpt2_like"/>
    <property type="match status" value="1"/>
</dbReference>
<dbReference type="SUPFAM" id="SSF54791">
    <property type="entry name" value="Eukaryotic type KH-domain (KH-domain type I)"/>
    <property type="match status" value="1"/>
</dbReference>
<dbReference type="InParanoid" id="A0A251V4N1"/>
<dbReference type="InterPro" id="IPR004088">
    <property type="entry name" value="KH_dom_type_1"/>
</dbReference>
<gene>
    <name evidence="4" type="ORF">HannXRQ_Chr03g0061991</name>
</gene>
<proteinExistence type="predicted"/>
<evidence type="ECO:0000259" key="3">
    <source>
        <dbReference type="SMART" id="SM00322"/>
    </source>
</evidence>
<reference evidence="5" key="1">
    <citation type="journal article" date="2017" name="Nature">
        <title>The sunflower genome provides insights into oil metabolism, flowering and Asterid evolution.</title>
        <authorList>
            <person name="Badouin H."/>
            <person name="Gouzy J."/>
            <person name="Grassa C.J."/>
            <person name="Murat F."/>
            <person name="Staton S.E."/>
            <person name="Cottret L."/>
            <person name="Lelandais-Briere C."/>
            <person name="Owens G.L."/>
            <person name="Carrere S."/>
            <person name="Mayjonade B."/>
            <person name="Legrand L."/>
            <person name="Gill N."/>
            <person name="Kane N.C."/>
            <person name="Bowers J.E."/>
            <person name="Hubner S."/>
            <person name="Bellec A."/>
            <person name="Berard A."/>
            <person name="Berges H."/>
            <person name="Blanchet N."/>
            <person name="Boniface M.C."/>
            <person name="Brunel D."/>
            <person name="Catrice O."/>
            <person name="Chaidir N."/>
            <person name="Claudel C."/>
            <person name="Donnadieu C."/>
            <person name="Faraut T."/>
            <person name="Fievet G."/>
            <person name="Helmstetter N."/>
            <person name="King M."/>
            <person name="Knapp S.J."/>
            <person name="Lai Z."/>
            <person name="Le Paslier M.C."/>
            <person name="Lippi Y."/>
            <person name="Lorenzon L."/>
            <person name="Mandel J.R."/>
            <person name="Marage G."/>
            <person name="Marchand G."/>
            <person name="Marquand E."/>
            <person name="Bret-Mestries E."/>
            <person name="Morien E."/>
            <person name="Nambeesan S."/>
            <person name="Nguyen T."/>
            <person name="Pegot-Espagnet P."/>
            <person name="Pouilly N."/>
            <person name="Raftis F."/>
            <person name="Sallet E."/>
            <person name="Schiex T."/>
            <person name="Thomas J."/>
            <person name="Vandecasteele C."/>
            <person name="Vares D."/>
            <person name="Vear F."/>
            <person name="Vautrin S."/>
            <person name="Crespi M."/>
            <person name="Mangin B."/>
            <person name="Burke J.M."/>
            <person name="Salse J."/>
            <person name="Munos S."/>
            <person name="Vincourt P."/>
            <person name="Rieseberg L.H."/>
            <person name="Langlade N.B."/>
        </authorList>
    </citation>
    <scope>NUCLEOTIDE SEQUENCE [LARGE SCALE GENOMIC DNA]</scope>
    <source>
        <strain evidence="5">cv. SF193</strain>
    </source>
</reference>
<keyword evidence="1" id="KW-0677">Repeat</keyword>
<dbReference type="Proteomes" id="UP000215914">
    <property type="component" value="Chromosome 3"/>
</dbReference>
<dbReference type="PROSITE" id="PS50084">
    <property type="entry name" value="KH_TYPE_1"/>
    <property type="match status" value="1"/>
</dbReference>